<dbReference type="NCBIfam" id="TIGR03803">
    <property type="entry name" value="Gloeo_Verruco"/>
    <property type="match status" value="7"/>
</dbReference>
<evidence type="ECO:0000256" key="1">
    <source>
        <dbReference type="SAM" id="SignalP"/>
    </source>
</evidence>
<dbReference type="SUPFAM" id="SSF81296">
    <property type="entry name" value="E set domains"/>
    <property type="match status" value="1"/>
</dbReference>
<evidence type="ECO:0000313" key="3">
    <source>
        <dbReference type="Proteomes" id="UP000238701"/>
    </source>
</evidence>
<gene>
    <name evidence="2" type="ORF">SBA1_370017</name>
</gene>
<evidence type="ECO:0000313" key="2">
    <source>
        <dbReference type="EMBL" id="SPF41629.1"/>
    </source>
</evidence>
<protein>
    <submittedName>
        <fullName evidence="2">3-carboxymuconate cyclase</fullName>
    </submittedName>
</protein>
<feature type="signal peptide" evidence="1">
    <location>
        <begin position="1"/>
        <end position="28"/>
    </location>
</feature>
<name>A0A2U3KQ05_9BACT</name>
<dbReference type="EMBL" id="OMOD01000130">
    <property type="protein sequence ID" value="SPF41629.1"/>
    <property type="molecule type" value="Genomic_DNA"/>
</dbReference>
<organism evidence="2 3">
    <name type="scientific">Candidatus Sulfotelmatobacter kueseliae</name>
    <dbReference type="NCBI Taxonomy" id="2042962"/>
    <lineage>
        <taxon>Bacteria</taxon>
        <taxon>Pseudomonadati</taxon>
        <taxon>Acidobacteriota</taxon>
        <taxon>Terriglobia</taxon>
        <taxon>Terriglobales</taxon>
        <taxon>Candidatus Korobacteraceae</taxon>
        <taxon>Candidatus Sulfotelmatobacter</taxon>
    </lineage>
</organism>
<dbReference type="AlphaFoldDB" id="A0A2U3KQ05"/>
<dbReference type="InterPro" id="IPR014756">
    <property type="entry name" value="Ig_E-set"/>
</dbReference>
<accession>A0A2U3KQ05</accession>
<dbReference type="SUPFAM" id="SSF63829">
    <property type="entry name" value="Calcium-dependent phosphotriesterase"/>
    <property type="match status" value="1"/>
</dbReference>
<proteinExistence type="predicted"/>
<dbReference type="Proteomes" id="UP000238701">
    <property type="component" value="Unassembled WGS sequence"/>
</dbReference>
<sequence>MMKLKYWKPASCIAVICVWTTLTATARAQTFNTLVNFDGTNGANPQAALVQGIDGSLDGTLSDGGDHAHGTVFKLGAGGKLTTLYSFCAQANCVDGANPYGSLVLATDGNFYGTTLTGGEQNFGTVFKVTRGGKLTTLRSFCQQLYCPDGATPVAGLVQGTDGNFYGTTEAGGEYMSGTVFKITSAGALTTLYSFCSQNCTDGASPFAGLVQANDGNFYGTTWIGGSFYGDGTIFKITPAGELTTIYRFCLQSDCLDGAQPQAGLVQATDGNLYGTTTQGGAGSDGTVFKLTPGGKLTTLYSFCTQANCTDGGYPQGGLVQGTDGNLYGTTVLHGGKGYGTVFQINRAGTMTTVHNFDSTDGANAMAALLQATNGSFYGTTNLGGSGSGGTLFGMSADLGPFVAFVNGAGKAGQRVGILGQGFTGTSGVSLDGSPVIFKVESNTLLIATIPTGATTGYVTVTTPSGTLTSNKPFLVIP</sequence>
<dbReference type="InterPro" id="IPR022519">
    <property type="entry name" value="Gloeo/Verruco_rpt"/>
</dbReference>
<reference evidence="3" key="1">
    <citation type="submission" date="2018-02" db="EMBL/GenBank/DDBJ databases">
        <authorList>
            <person name="Hausmann B."/>
        </authorList>
    </citation>
    <scope>NUCLEOTIDE SEQUENCE [LARGE SCALE GENOMIC DNA]</scope>
    <source>
        <strain evidence="3">Peat soil MAG SbA1</strain>
    </source>
</reference>
<feature type="chain" id="PRO_5015757416" evidence="1">
    <location>
        <begin position="29"/>
        <end position="478"/>
    </location>
</feature>
<dbReference type="Gene3D" id="2.60.40.10">
    <property type="entry name" value="Immunoglobulins"/>
    <property type="match status" value="1"/>
</dbReference>
<dbReference type="InterPro" id="IPR013783">
    <property type="entry name" value="Ig-like_fold"/>
</dbReference>
<keyword evidence="1" id="KW-0732">Signal</keyword>